<dbReference type="STRING" id="483218.BACPEC_00863"/>
<keyword evidence="1" id="KW-0812">Transmembrane</keyword>
<feature type="transmembrane region" description="Helical" evidence="1">
    <location>
        <begin position="166"/>
        <end position="189"/>
    </location>
</feature>
<feature type="transmembrane region" description="Helical" evidence="1">
    <location>
        <begin position="103"/>
        <end position="124"/>
    </location>
</feature>
<organism evidence="2 3">
    <name type="scientific">[Bacteroides] pectinophilus ATCC 43243</name>
    <dbReference type="NCBI Taxonomy" id="483218"/>
    <lineage>
        <taxon>Bacteria</taxon>
        <taxon>Bacillati</taxon>
        <taxon>Bacillota</taxon>
        <taxon>Clostridia</taxon>
        <taxon>Eubacteriales</taxon>
    </lineage>
</organism>
<sequence length="198" mass="22042">MAYNFKTERGVPMRKNLSKKLTAYITKNRYLLVLFMGVLAGTFFANCYGQDNIDVWGLYNKDYLEMMSMVSLNYRQLWWYVAANRIKLVGILALCMMTTVRGILMLAVTCFGGAELGVMVSMSVMQYGMAGVLLVAASLLPQWIFYTAVMMMAINVTHVANNKKAPAAAAALVLILAGICTEVLVNPVLVKNVIYMIY</sequence>
<evidence type="ECO:0000256" key="1">
    <source>
        <dbReference type="SAM" id="Phobius"/>
    </source>
</evidence>
<dbReference type="Proteomes" id="UP000003136">
    <property type="component" value="Unassembled WGS sequence"/>
</dbReference>
<dbReference type="HOGENOM" id="CLU_1375825_0_0_9"/>
<dbReference type="eggNOG" id="ENOG5033E68">
    <property type="taxonomic scope" value="Bacteria"/>
</dbReference>
<evidence type="ECO:0000313" key="2">
    <source>
        <dbReference type="EMBL" id="EEC57879.1"/>
    </source>
</evidence>
<dbReference type="AlphaFoldDB" id="B7AQA7"/>
<proteinExistence type="predicted"/>
<evidence type="ECO:0008006" key="4">
    <source>
        <dbReference type="Google" id="ProtNLM"/>
    </source>
</evidence>
<name>B7AQA7_9FIRM</name>
<gene>
    <name evidence="2" type="ORF">BACPEC_00863</name>
</gene>
<keyword evidence="3" id="KW-1185">Reference proteome</keyword>
<accession>B7AQA7</accession>
<evidence type="ECO:0000313" key="3">
    <source>
        <dbReference type="Proteomes" id="UP000003136"/>
    </source>
</evidence>
<comment type="caution">
    <text evidence="2">The sequence shown here is derived from an EMBL/GenBank/DDBJ whole genome shotgun (WGS) entry which is preliminary data.</text>
</comment>
<keyword evidence="1" id="KW-1133">Transmembrane helix</keyword>
<reference evidence="2 3" key="2">
    <citation type="submission" date="2008-11" db="EMBL/GenBank/DDBJ databases">
        <authorList>
            <person name="Fulton L."/>
            <person name="Clifton S."/>
            <person name="Fulton B."/>
            <person name="Xu J."/>
            <person name="Minx P."/>
            <person name="Pepin K.H."/>
            <person name="Johnson M."/>
            <person name="Bhonagiri V."/>
            <person name="Nash W.E."/>
            <person name="Mardis E.R."/>
            <person name="Wilson R.K."/>
        </authorList>
    </citation>
    <scope>NUCLEOTIDE SEQUENCE [LARGE SCALE GENOMIC DNA]</scope>
    <source>
        <strain evidence="2 3">ATCC 43243</strain>
    </source>
</reference>
<dbReference type="EMBL" id="ABVQ01000035">
    <property type="protein sequence ID" value="EEC57879.1"/>
    <property type="molecule type" value="Genomic_DNA"/>
</dbReference>
<keyword evidence="1" id="KW-0472">Membrane</keyword>
<feature type="transmembrane region" description="Helical" evidence="1">
    <location>
        <begin position="130"/>
        <end position="154"/>
    </location>
</feature>
<protein>
    <recommendedName>
        <fullName evidence="4">Stage II sporulation protein M</fullName>
    </recommendedName>
</protein>
<reference evidence="2 3" key="1">
    <citation type="submission" date="2008-11" db="EMBL/GenBank/DDBJ databases">
        <title>Draft genome sequence of Bacteroides pectinophilus (ATCC 43243).</title>
        <authorList>
            <person name="Sudarsanam P."/>
            <person name="Ley R."/>
            <person name="Guruge J."/>
            <person name="Turnbaugh P.J."/>
            <person name="Mahowald M."/>
            <person name="Liep D."/>
            <person name="Gordon J."/>
        </authorList>
    </citation>
    <scope>NUCLEOTIDE SEQUENCE [LARGE SCALE GENOMIC DNA]</scope>
    <source>
        <strain evidence="2 3">ATCC 43243</strain>
    </source>
</reference>